<dbReference type="SUPFAM" id="SSF53597">
    <property type="entry name" value="Dihydrofolate reductase-like"/>
    <property type="match status" value="1"/>
</dbReference>
<dbReference type="InterPro" id="IPR002734">
    <property type="entry name" value="RibDG_C"/>
</dbReference>
<feature type="domain" description="Bacterial bifunctional deaminase-reductase C-terminal" evidence="1">
    <location>
        <begin position="9"/>
        <end position="183"/>
    </location>
</feature>
<comment type="caution">
    <text evidence="2">The sequence shown here is derived from an EMBL/GenBank/DDBJ whole genome shotgun (WGS) entry which is preliminary data.</text>
</comment>
<dbReference type="AlphaFoldDB" id="W6JSM2"/>
<dbReference type="EMBL" id="CAJA01000001">
    <property type="protein sequence ID" value="CCH71587.1"/>
    <property type="molecule type" value="Genomic_DNA"/>
</dbReference>
<gene>
    <name evidence="2" type="ORF">BN11_10030</name>
</gene>
<evidence type="ECO:0000313" key="2">
    <source>
        <dbReference type="EMBL" id="CCH71587.1"/>
    </source>
</evidence>
<name>W6JSM2_9MICO</name>
<dbReference type="STRING" id="1193182.BN11_10030"/>
<protein>
    <submittedName>
        <fullName evidence="2">Bifunctional deaminase-reductase domain-containing protein</fullName>
    </submittedName>
</protein>
<dbReference type="Proteomes" id="UP000035763">
    <property type="component" value="Unassembled WGS sequence"/>
</dbReference>
<keyword evidence="3" id="KW-1185">Reference proteome</keyword>
<dbReference type="GO" id="GO:0009231">
    <property type="term" value="P:riboflavin biosynthetic process"/>
    <property type="evidence" value="ECO:0007669"/>
    <property type="project" value="InterPro"/>
</dbReference>
<dbReference type="InterPro" id="IPR024072">
    <property type="entry name" value="DHFR-like_dom_sf"/>
</dbReference>
<evidence type="ECO:0000259" key="1">
    <source>
        <dbReference type="Pfam" id="PF01872"/>
    </source>
</evidence>
<dbReference type="Pfam" id="PF01872">
    <property type="entry name" value="RibD_C"/>
    <property type="match status" value="1"/>
</dbReference>
<proteinExistence type="predicted"/>
<accession>W6JSM2</accession>
<evidence type="ECO:0000313" key="3">
    <source>
        <dbReference type="Proteomes" id="UP000035763"/>
    </source>
</evidence>
<sequence>MPARFVYWMNVSLDLKIERRANEQGGGDWLRIGESLHRDFNERAGTLSMMIQGRRIYETMEGFWPTARENAGLPDYLREYGTIWTDIPKILVSRTRTTAGHNTEIYGDDAMERLAALRAGGEGDIGVGGASLASQLVTSGLLDGLVLYVHPVVLGEGRPLFDEGTPSVECDVLEQRSFDGGVTLHRYAVRTRQ</sequence>
<dbReference type="GO" id="GO:0008703">
    <property type="term" value="F:5-amino-6-(5-phosphoribosylamino)uracil reductase activity"/>
    <property type="evidence" value="ECO:0007669"/>
    <property type="project" value="InterPro"/>
</dbReference>
<reference evidence="2 3" key="1">
    <citation type="journal article" date="2013" name="ISME J.">
        <title>A metabolic model for members of the genus Tetrasphaera involved in enhanced biological phosphorus removal.</title>
        <authorList>
            <person name="Kristiansen R."/>
            <person name="Nguyen H.T.T."/>
            <person name="Saunders A.M."/>
            <person name="Nielsen J.L."/>
            <person name="Wimmer R."/>
            <person name="Le V.Q."/>
            <person name="McIlroy S.J."/>
            <person name="Petrovski S."/>
            <person name="Seviour R.J."/>
            <person name="Calteau A."/>
            <person name="Nielsen K.L."/>
            <person name="Nielsen P.H."/>
        </authorList>
    </citation>
    <scope>NUCLEOTIDE SEQUENCE [LARGE SCALE GENOMIC DNA]</scope>
    <source>
        <strain evidence="2 3">Ben110</strain>
    </source>
</reference>
<dbReference type="RefSeq" id="WP_048692891.1">
    <property type="nucleotide sequence ID" value="NZ_HG764815.1"/>
</dbReference>
<organism evidence="2 3">
    <name type="scientific">Nostocoides australiense Ben110</name>
    <dbReference type="NCBI Taxonomy" id="1193182"/>
    <lineage>
        <taxon>Bacteria</taxon>
        <taxon>Bacillati</taxon>
        <taxon>Actinomycetota</taxon>
        <taxon>Actinomycetes</taxon>
        <taxon>Micrococcales</taxon>
        <taxon>Intrasporangiaceae</taxon>
        <taxon>Nostocoides</taxon>
    </lineage>
</organism>
<dbReference type="OrthoDB" id="7342392at2"/>
<dbReference type="Gene3D" id="3.40.430.10">
    <property type="entry name" value="Dihydrofolate Reductase, subunit A"/>
    <property type="match status" value="1"/>
</dbReference>